<dbReference type="PANTHER" id="PTHR35185">
    <property type="entry name" value="SERINE/THREONINE-RICH PROTEIN ADG2-RELATED"/>
    <property type="match status" value="1"/>
</dbReference>
<feature type="chain" id="PRO_5012769994" description="Yeast cell wall synthesis Kre9/Knh1-like N-terminal domain-containing protein" evidence="3">
    <location>
        <begin position="19"/>
        <end position="248"/>
    </location>
</feature>
<dbReference type="EMBL" id="KV878688">
    <property type="protein sequence ID" value="OJJ69628.1"/>
    <property type="molecule type" value="Genomic_DNA"/>
</dbReference>
<keyword evidence="6" id="KW-1185">Reference proteome</keyword>
<dbReference type="RefSeq" id="XP_067476877.1">
    <property type="nucleotide sequence ID" value="XM_067625520.1"/>
</dbReference>
<dbReference type="STRING" id="767769.A0A1L9UD80"/>
<feature type="signal peptide" evidence="3">
    <location>
        <begin position="1"/>
        <end position="18"/>
    </location>
</feature>
<dbReference type="Pfam" id="PF10342">
    <property type="entry name" value="Kre9_KNH"/>
    <property type="match status" value="1"/>
</dbReference>
<dbReference type="AlphaFoldDB" id="A0A1L9UD80"/>
<dbReference type="Proteomes" id="UP000184499">
    <property type="component" value="Unassembled WGS sequence"/>
</dbReference>
<feature type="domain" description="Yeast cell wall synthesis Kre9/Knh1-like N-terminal" evidence="4">
    <location>
        <begin position="23"/>
        <end position="115"/>
    </location>
</feature>
<evidence type="ECO:0000256" key="2">
    <source>
        <dbReference type="SAM" id="MobiDB-lite"/>
    </source>
</evidence>
<feature type="region of interest" description="Disordered" evidence="2">
    <location>
        <begin position="117"/>
        <end position="221"/>
    </location>
</feature>
<organism evidence="5 6">
    <name type="scientific">Aspergillus brasiliensis (strain CBS 101740 / IMI 381727 / IBT 21946)</name>
    <dbReference type="NCBI Taxonomy" id="767769"/>
    <lineage>
        <taxon>Eukaryota</taxon>
        <taxon>Fungi</taxon>
        <taxon>Dikarya</taxon>
        <taxon>Ascomycota</taxon>
        <taxon>Pezizomycotina</taxon>
        <taxon>Eurotiomycetes</taxon>
        <taxon>Eurotiomycetidae</taxon>
        <taxon>Eurotiales</taxon>
        <taxon>Aspergillaceae</taxon>
        <taxon>Aspergillus</taxon>
        <taxon>Aspergillus subgen. Circumdati</taxon>
    </lineage>
</organism>
<gene>
    <name evidence="5" type="ORF">ASPBRDRAFT_45988</name>
</gene>
<reference evidence="6" key="1">
    <citation type="journal article" date="2017" name="Genome Biol.">
        <title>Comparative genomics reveals high biological diversity and specific adaptations in the industrially and medically important fungal genus Aspergillus.</title>
        <authorList>
            <person name="de Vries R.P."/>
            <person name="Riley R."/>
            <person name="Wiebenga A."/>
            <person name="Aguilar-Osorio G."/>
            <person name="Amillis S."/>
            <person name="Uchima C.A."/>
            <person name="Anderluh G."/>
            <person name="Asadollahi M."/>
            <person name="Askin M."/>
            <person name="Barry K."/>
            <person name="Battaglia E."/>
            <person name="Bayram O."/>
            <person name="Benocci T."/>
            <person name="Braus-Stromeyer S.A."/>
            <person name="Caldana C."/>
            <person name="Canovas D."/>
            <person name="Cerqueira G.C."/>
            <person name="Chen F."/>
            <person name="Chen W."/>
            <person name="Choi C."/>
            <person name="Clum A."/>
            <person name="Dos Santos R.A."/>
            <person name="Damasio A.R."/>
            <person name="Diallinas G."/>
            <person name="Emri T."/>
            <person name="Fekete E."/>
            <person name="Flipphi M."/>
            <person name="Freyberg S."/>
            <person name="Gallo A."/>
            <person name="Gournas C."/>
            <person name="Habgood R."/>
            <person name="Hainaut M."/>
            <person name="Harispe M.L."/>
            <person name="Henrissat B."/>
            <person name="Hilden K.S."/>
            <person name="Hope R."/>
            <person name="Hossain A."/>
            <person name="Karabika E."/>
            <person name="Karaffa L."/>
            <person name="Karanyi Z."/>
            <person name="Krasevec N."/>
            <person name="Kuo A."/>
            <person name="Kusch H."/>
            <person name="LaButti K."/>
            <person name="Lagendijk E.L."/>
            <person name="Lapidus A."/>
            <person name="Levasseur A."/>
            <person name="Lindquist E."/>
            <person name="Lipzen A."/>
            <person name="Logrieco A.F."/>
            <person name="MacCabe A."/>
            <person name="Maekelae M.R."/>
            <person name="Malavazi I."/>
            <person name="Melin P."/>
            <person name="Meyer V."/>
            <person name="Mielnichuk N."/>
            <person name="Miskei M."/>
            <person name="Molnar A.P."/>
            <person name="Mule G."/>
            <person name="Ngan C.Y."/>
            <person name="Orejas M."/>
            <person name="Orosz E."/>
            <person name="Ouedraogo J.P."/>
            <person name="Overkamp K.M."/>
            <person name="Park H.-S."/>
            <person name="Perrone G."/>
            <person name="Piumi F."/>
            <person name="Punt P.J."/>
            <person name="Ram A.F."/>
            <person name="Ramon A."/>
            <person name="Rauscher S."/>
            <person name="Record E."/>
            <person name="Riano-Pachon D.M."/>
            <person name="Robert V."/>
            <person name="Roehrig J."/>
            <person name="Ruller R."/>
            <person name="Salamov A."/>
            <person name="Salih N.S."/>
            <person name="Samson R.A."/>
            <person name="Sandor E."/>
            <person name="Sanguinetti M."/>
            <person name="Schuetze T."/>
            <person name="Sepcic K."/>
            <person name="Shelest E."/>
            <person name="Sherlock G."/>
            <person name="Sophianopoulou V."/>
            <person name="Squina F.M."/>
            <person name="Sun H."/>
            <person name="Susca A."/>
            <person name="Todd R.B."/>
            <person name="Tsang A."/>
            <person name="Unkles S.E."/>
            <person name="van de Wiele N."/>
            <person name="van Rossen-Uffink D."/>
            <person name="Oliveira J.V."/>
            <person name="Vesth T.C."/>
            <person name="Visser J."/>
            <person name="Yu J.-H."/>
            <person name="Zhou M."/>
            <person name="Andersen M.R."/>
            <person name="Archer D.B."/>
            <person name="Baker S.E."/>
            <person name="Benoit I."/>
            <person name="Brakhage A.A."/>
            <person name="Braus G.H."/>
            <person name="Fischer R."/>
            <person name="Frisvad J.C."/>
            <person name="Goldman G.H."/>
            <person name="Houbraken J."/>
            <person name="Oakley B."/>
            <person name="Pocsi I."/>
            <person name="Scazzocchio C."/>
            <person name="Seiboth B."/>
            <person name="vanKuyk P.A."/>
            <person name="Wortman J."/>
            <person name="Dyer P.S."/>
            <person name="Grigoriev I.V."/>
        </authorList>
    </citation>
    <scope>NUCLEOTIDE SEQUENCE [LARGE SCALE GENOMIC DNA]</scope>
    <source>
        <strain evidence="6">CBS 101740 / IMI 381727 / IBT 21946</strain>
    </source>
</reference>
<accession>A0A1L9UD80</accession>
<feature type="compositionally biased region" description="Low complexity" evidence="2">
    <location>
        <begin position="117"/>
        <end position="219"/>
    </location>
</feature>
<sequence length="248" mass="24320">MRLSYAVSLLPLAAFVGALEVTSPKKGEDVDLSSSFTVTWDSVSTDPSTFDLYLVNNAVYPSVEKKVASNVDTSKGSYTVSGLSGVTDGNGYQINFLSTSTQNSGILAQSQQFTVEGGSSSTTTASASLTTSASSSSTSGSTSTGTETSSSSSISSSSSTGSTTTSESTSTTASSSSSKLTTTSAANTLSTTASSTRSASASGSSSTESASASGTESTAPVSTGAGMALAAPVSIAAGLVMGVVAMQL</sequence>
<dbReference type="PANTHER" id="PTHR35185:SF1">
    <property type="entry name" value="UPF0619 GPI-ANCHORED MEMBRANE PROTEIN C1322.10"/>
    <property type="match status" value="1"/>
</dbReference>
<protein>
    <recommendedName>
        <fullName evidence="4">Yeast cell wall synthesis Kre9/Knh1-like N-terminal domain-containing protein</fullName>
    </recommendedName>
</protein>
<evidence type="ECO:0000313" key="5">
    <source>
        <dbReference type="EMBL" id="OJJ69628.1"/>
    </source>
</evidence>
<keyword evidence="1 3" id="KW-0732">Signal</keyword>
<evidence type="ECO:0000259" key="4">
    <source>
        <dbReference type="Pfam" id="PF10342"/>
    </source>
</evidence>
<dbReference type="GeneID" id="93578008"/>
<evidence type="ECO:0000256" key="3">
    <source>
        <dbReference type="SAM" id="SignalP"/>
    </source>
</evidence>
<dbReference type="VEuPathDB" id="FungiDB:ASPBRDRAFT_45988"/>
<dbReference type="InterPro" id="IPR018466">
    <property type="entry name" value="Kre9/Knh1-like_N"/>
</dbReference>
<dbReference type="OMA" id="IQFVNVA"/>
<evidence type="ECO:0000256" key="1">
    <source>
        <dbReference type="ARBA" id="ARBA00022729"/>
    </source>
</evidence>
<evidence type="ECO:0000313" key="6">
    <source>
        <dbReference type="Proteomes" id="UP000184499"/>
    </source>
</evidence>
<dbReference type="InterPro" id="IPR052479">
    <property type="entry name" value="GPI-anchor_Adhesion_Reg"/>
</dbReference>
<proteinExistence type="predicted"/>
<dbReference type="OrthoDB" id="5316007at2759"/>
<name>A0A1L9UD80_ASPBC</name>